<dbReference type="InterPro" id="IPR001478">
    <property type="entry name" value="PDZ"/>
</dbReference>
<proteinExistence type="predicted"/>
<name>A0ABD6EP20_9BILA</name>
<dbReference type="EMBL" id="JBGFUD010007744">
    <property type="protein sequence ID" value="MFH4981719.1"/>
    <property type="molecule type" value="Genomic_DNA"/>
</dbReference>
<dbReference type="InterPro" id="IPR041489">
    <property type="entry name" value="PDZ_6"/>
</dbReference>
<keyword evidence="4" id="KW-1185">Reference proteome</keyword>
<feature type="domain" description="PDZ" evidence="2">
    <location>
        <begin position="64"/>
        <end position="102"/>
    </location>
</feature>
<reference evidence="3 4" key="1">
    <citation type="submission" date="2024-08" db="EMBL/GenBank/DDBJ databases">
        <title>Gnathostoma spinigerum genome.</title>
        <authorList>
            <person name="Gonzalez-Bertolin B."/>
            <person name="Monzon S."/>
            <person name="Zaballos A."/>
            <person name="Jimenez P."/>
            <person name="Dekumyoy P."/>
            <person name="Varona S."/>
            <person name="Cuesta I."/>
            <person name="Sumanam S."/>
            <person name="Adisakwattana P."/>
            <person name="Gasser R.B."/>
            <person name="Hernandez-Gonzalez A."/>
            <person name="Young N.D."/>
            <person name="Perteguer M.J."/>
        </authorList>
    </citation>
    <scope>NUCLEOTIDE SEQUENCE [LARGE SCALE GENOMIC DNA]</scope>
    <source>
        <strain evidence="3">AL3</strain>
        <tissue evidence="3">Liver</tissue>
    </source>
</reference>
<evidence type="ECO:0000313" key="3">
    <source>
        <dbReference type="EMBL" id="MFH4981719.1"/>
    </source>
</evidence>
<protein>
    <recommendedName>
        <fullName evidence="2">PDZ domain-containing protein</fullName>
    </recommendedName>
</protein>
<organism evidence="3 4">
    <name type="scientific">Gnathostoma spinigerum</name>
    <dbReference type="NCBI Taxonomy" id="75299"/>
    <lineage>
        <taxon>Eukaryota</taxon>
        <taxon>Metazoa</taxon>
        <taxon>Ecdysozoa</taxon>
        <taxon>Nematoda</taxon>
        <taxon>Chromadorea</taxon>
        <taxon>Rhabditida</taxon>
        <taxon>Spirurina</taxon>
        <taxon>Gnathostomatomorpha</taxon>
        <taxon>Gnathostomatoidea</taxon>
        <taxon>Gnathostomatidae</taxon>
        <taxon>Gnathostoma</taxon>
    </lineage>
</organism>
<evidence type="ECO:0000256" key="1">
    <source>
        <dbReference type="SAM" id="MobiDB-lite"/>
    </source>
</evidence>
<evidence type="ECO:0000259" key="2">
    <source>
        <dbReference type="PROSITE" id="PS50106"/>
    </source>
</evidence>
<feature type="region of interest" description="Disordered" evidence="1">
    <location>
        <begin position="21"/>
        <end position="44"/>
    </location>
</feature>
<comment type="caution">
    <text evidence="3">The sequence shown here is derived from an EMBL/GenBank/DDBJ whole genome shotgun (WGS) entry which is preliminary data.</text>
</comment>
<evidence type="ECO:0000313" key="4">
    <source>
        <dbReference type="Proteomes" id="UP001608902"/>
    </source>
</evidence>
<dbReference type="Gene3D" id="2.30.42.10">
    <property type="match status" value="1"/>
</dbReference>
<dbReference type="InterPro" id="IPR036034">
    <property type="entry name" value="PDZ_sf"/>
</dbReference>
<dbReference type="Proteomes" id="UP001608902">
    <property type="component" value="Unassembled WGS sequence"/>
</dbReference>
<dbReference type="AlphaFoldDB" id="A0ABD6EP20"/>
<dbReference type="Pfam" id="PF17820">
    <property type="entry name" value="PDZ_6"/>
    <property type="match status" value="1"/>
</dbReference>
<sequence length="102" mass="10994">MSGEISLTEFLPTLHRTLSARHSRTLSKNDSAESEGSHFNGRPALPGFVILISSDGQSSSRVYGTPADRAGLTAGDEIIEVNGTPIEGKDHNEIVNIIHRVR</sequence>
<gene>
    <name evidence="3" type="ORF">AB6A40_008428</name>
</gene>
<accession>A0ABD6EP20</accession>
<dbReference type="PROSITE" id="PS50106">
    <property type="entry name" value="PDZ"/>
    <property type="match status" value="1"/>
</dbReference>
<dbReference type="SUPFAM" id="SSF50156">
    <property type="entry name" value="PDZ domain-like"/>
    <property type="match status" value="1"/>
</dbReference>